<dbReference type="EMBL" id="MEUN01000109">
    <property type="protein sequence ID" value="OGC43767.1"/>
    <property type="molecule type" value="Genomic_DNA"/>
</dbReference>
<reference evidence="2 3" key="1">
    <citation type="journal article" date="2016" name="Nat. Commun.">
        <title>Thousands of microbial genomes shed light on interconnected biogeochemical processes in an aquifer system.</title>
        <authorList>
            <person name="Anantharaman K."/>
            <person name="Brown C.T."/>
            <person name="Hug L.A."/>
            <person name="Sharon I."/>
            <person name="Castelle C.J."/>
            <person name="Probst A.J."/>
            <person name="Thomas B.C."/>
            <person name="Singh A."/>
            <person name="Wilkins M.J."/>
            <person name="Karaoz U."/>
            <person name="Brodie E.L."/>
            <person name="Williams K.H."/>
            <person name="Hubbard S.S."/>
            <person name="Banfield J.F."/>
        </authorList>
    </citation>
    <scope>NUCLEOTIDE SEQUENCE [LARGE SCALE GENOMIC DNA]</scope>
</reference>
<feature type="domain" description="DUF5655" evidence="1">
    <location>
        <begin position="26"/>
        <end position="132"/>
    </location>
</feature>
<proteinExistence type="predicted"/>
<dbReference type="Proteomes" id="UP000177434">
    <property type="component" value="Unassembled WGS sequence"/>
</dbReference>
<gene>
    <name evidence="2" type="ORF">A2400_02700</name>
</gene>
<dbReference type="Pfam" id="PF18899">
    <property type="entry name" value="DUF5655"/>
    <property type="match status" value="1"/>
</dbReference>
<organism evidence="2 3">
    <name type="scientific">candidate division WS6 bacterium RIFOXYB1_FULL_33_14</name>
    <dbReference type="NCBI Taxonomy" id="1817896"/>
    <lineage>
        <taxon>Bacteria</taxon>
        <taxon>Candidatus Dojkabacteria</taxon>
    </lineage>
</organism>
<evidence type="ECO:0000313" key="2">
    <source>
        <dbReference type="EMBL" id="OGC43767.1"/>
    </source>
</evidence>
<name>A0A1F4UFQ6_9BACT</name>
<dbReference type="AlphaFoldDB" id="A0A1F4UFQ6"/>
<accession>A0A1F4UFQ6</accession>
<evidence type="ECO:0000259" key="1">
    <source>
        <dbReference type="Pfam" id="PF18899"/>
    </source>
</evidence>
<protein>
    <recommendedName>
        <fullName evidence="1">DUF5655 domain-containing protein</fullName>
    </recommendedName>
</protein>
<evidence type="ECO:0000313" key="3">
    <source>
        <dbReference type="Proteomes" id="UP000177434"/>
    </source>
</evidence>
<comment type="caution">
    <text evidence="2">The sequence shown here is derived from an EMBL/GenBank/DDBJ whole genome shotgun (WGS) entry which is preliminary data.</text>
</comment>
<sequence>MWKCPKCHREFYKDNQSHSCVFYPIENHFKSKAESKILFDLLINKIEKEIGKVKIESLPCCIHLVSNYTFSGVWILKNKIRIDFRVNYPIQSERIVKEEKLSPNRNLYYLDIKDEEDIDKEILKWIGDSYHLKK</sequence>
<dbReference type="InterPro" id="IPR043714">
    <property type="entry name" value="DUF5655"/>
</dbReference>